<protein>
    <submittedName>
        <fullName evidence="1">Uncharacterized protein</fullName>
    </submittedName>
</protein>
<dbReference type="EMBL" id="CM023481">
    <property type="protein sequence ID" value="KAH6945713.1"/>
    <property type="molecule type" value="Genomic_DNA"/>
</dbReference>
<gene>
    <name evidence="1" type="ORF">HPB50_009696</name>
</gene>
<keyword evidence="2" id="KW-1185">Reference proteome</keyword>
<organism evidence="1 2">
    <name type="scientific">Hyalomma asiaticum</name>
    <name type="common">Tick</name>
    <dbReference type="NCBI Taxonomy" id="266040"/>
    <lineage>
        <taxon>Eukaryota</taxon>
        <taxon>Metazoa</taxon>
        <taxon>Ecdysozoa</taxon>
        <taxon>Arthropoda</taxon>
        <taxon>Chelicerata</taxon>
        <taxon>Arachnida</taxon>
        <taxon>Acari</taxon>
        <taxon>Parasitiformes</taxon>
        <taxon>Ixodida</taxon>
        <taxon>Ixodoidea</taxon>
        <taxon>Ixodidae</taxon>
        <taxon>Hyalomminae</taxon>
        <taxon>Hyalomma</taxon>
    </lineage>
</organism>
<evidence type="ECO:0000313" key="1">
    <source>
        <dbReference type="EMBL" id="KAH6945713.1"/>
    </source>
</evidence>
<dbReference type="Proteomes" id="UP000821845">
    <property type="component" value="Chromosome 1"/>
</dbReference>
<reference evidence="1" key="1">
    <citation type="submission" date="2020-05" db="EMBL/GenBank/DDBJ databases">
        <title>Large-scale comparative analyses of tick genomes elucidate their genetic diversity and vector capacities.</title>
        <authorList>
            <person name="Jia N."/>
            <person name="Wang J."/>
            <person name="Shi W."/>
            <person name="Du L."/>
            <person name="Sun Y."/>
            <person name="Zhan W."/>
            <person name="Jiang J."/>
            <person name="Wang Q."/>
            <person name="Zhang B."/>
            <person name="Ji P."/>
            <person name="Sakyi L.B."/>
            <person name="Cui X."/>
            <person name="Yuan T."/>
            <person name="Jiang B."/>
            <person name="Yang W."/>
            <person name="Lam T.T.-Y."/>
            <person name="Chang Q."/>
            <person name="Ding S."/>
            <person name="Wang X."/>
            <person name="Zhu J."/>
            <person name="Ruan X."/>
            <person name="Zhao L."/>
            <person name="Wei J."/>
            <person name="Que T."/>
            <person name="Du C."/>
            <person name="Cheng J."/>
            <person name="Dai P."/>
            <person name="Han X."/>
            <person name="Huang E."/>
            <person name="Gao Y."/>
            <person name="Liu J."/>
            <person name="Shao H."/>
            <person name="Ye R."/>
            <person name="Li L."/>
            <person name="Wei W."/>
            <person name="Wang X."/>
            <person name="Wang C."/>
            <person name="Yang T."/>
            <person name="Huo Q."/>
            <person name="Li W."/>
            <person name="Guo W."/>
            <person name="Chen H."/>
            <person name="Zhou L."/>
            <person name="Ni X."/>
            <person name="Tian J."/>
            <person name="Zhou Y."/>
            <person name="Sheng Y."/>
            <person name="Liu T."/>
            <person name="Pan Y."/>
            <person name="Xia L."/>
            <person name="Li J."/>
            <person name="Zhao F."/>
            <person name="Cao W."/>
        </authorList>
    </citation>
    <scope>NUCLEOTIDE SEQUENCE</scope>
    <source>
        <strain evidence="1">Hyas-2018</strain>
    </source>
</reference>
<proteinExistence type="predicted"/>
<name>A0ACB7TFI1_HYAAI</name>
<accession>A0ACB7TFI1</accession>
<sequence>MANEYDYDLSIPFGARPRPMRLLMTVDTLPPLTSSPLAVPIARHAEPASTSYGYPRSGASGCHEDSADSSGGGAAFSPVLQGQPDETTDAPECSATSADGVLPTTQESGREHQPLLTLEAEATLAQEGSRGNTLQYFLIGILLAGLVSAAVLATVNAPGGPLAPHDLVPEERRPAHHRPRPSYKVPRGVQDQEVLVLAPSVAQKTQPLGHGSGANKTRNRLDNPARMRSDDRKSALNLGQRKSPGPDRYVRDECRRFYYTYCSHPVALYHYDPELRACVPTSDGGVQLCNHGSNRFSSWERCRESCMKPDRVSNRCLDSTLFMPCTSQDIVRPFWYFDGSACTTWEFPRGNCPQSHQGVYKTHQECSRECEGKRGVAKGDPTRCRVPEPSACSLKHFKYPYFSDMQAEGSARCANASRTSLLARRCLVGSNLFHTLESCQGACMD</sequence>
<comment type="caution">
    <text evidence="1">The sequence shown here is derived from an EMBL/GenBank/DDBJ whole genome shotgun (WGS) entry which is preliminary data.</text>
</comment>
<evidence type="ECO:0000313" key="2">
    <source>
        <dbReference type="Proteomes" id="UP000821845"/>
    </source>
</evidence>